<feature type="transmembrane region" description="Helical" evidence="1">
    <location>
        <begin position="125"/>
        <end position="149"/>
    </location>
</feature>
<dbReference type="GO" id="GO:0043164">
    <property type="term" value="P:Gram-negative-bacterium-type cell wall biogenesis"/>
    <property type="evidence" value="ECO:0007669"/>
    <property type="project" value="TreeGrafter"/>
</dbReference>
<sequence>MIAFVPTAVFFLWFCWGVRQDRRQFRNAVLLGLTVLCLSFALLTQVDRLPGNGAVLVYSLVFFVPALAVVLLGGFLIGNGLTMVRKEGRRPANLLSGLAGAGIFAVLALVVSADYLGGSRAYQSFLLAVVLVTGYVSFLFLCFLAYAFLYGRIRVRGDVDFVVVLGSGLIGGERVPPLLASRLRSGLAVQRKQADRGAEPPVLLVSGGQGPDEKLPEAEAMGRWLVAEGADPALVRQEARSRTTSENLRFSRRMMEEADDRYVCVVVTNNFHAFRAAMTARREGVRGQVIGSPTAAYFWPSATIREFVAVFWENRVVNGALCGLLVALAVVVGMRW</sequence>
<organism evidence="3 4">
    <name type="scientific">Streptomyces arboris</name>
    <dbReference type="NCBI Taxonomy" id="2600619"/>
    <lineage>
        <taxon>Bacteria</taxon>
        <taxon>Bacillati</taxon>
        <taxon>Actinomycetota</taxon>
        <taxon>Actinomycetes</taxon>
        <taxon>Kitasatosporales</taxon>
        <taxon>Streptomycetaceae</taxon>
        <taxon>Streptomyces</taxon>
    </lineage>
</organism>
<dbReference type="Gene3D" id="3.40.50.620">
    <property type="entry name" value="HUPs"/>
    <property type="match status" value="1"/>
</dbReference>
<dbReference type="CDD" id="cd06259">
    <property type="entry name" value="YdcF-like"/>
    <property type="match status" value="1"/>
</dbReference>
<keyword evidence="1" id="KW-0812">Transmembrane</keyword>
<evidence type="ECO:0000256" key="1">
    <source>
        <dbReference type="SAM" id="Phobius"/>
    </source>
</evidence>
<evidence type="ECO:0000313" key="4">
    <source>
        <dbReference type="Proteomes" id="UP000326907"/>
    </source>
</evidence>
<keyword evidence="1" id="KW-0472">Membrane</keyword>
<keyword evidence="4" id="KW-1185">Reference proteome</keyword>
<feature type="transmembrane region" description="Helical" evidence="1">
    <location>
        <begin position="94"/>
        <end position="113"/>
    </location>
</feature>
<dbReference type="Pfam" id="PF02698">
    <property type="entry name" value="DUF218"/>
    <property type="match status" value="1"/>
</dbReference>
<keyword evidence="1" id="KW-1133">Transmembrane helix</keyword>
<feature type="domain" description="DUF218" evidence="2">
    <location>
        <begin position="160"/>
        <end position="305"/>
    </location>
</feature>
<dbReference type="InterPro" id="IPR051599">
    <property type="entry name" value="Cell_Envelope_Assoc"/>
</dbReference>
<name>A0A5N5EVD8_9ACTN</name>
<dbReference type="Proteomes" id="UP000326907">
    <property type="component" value="Unassembled WGS sequence"/>
</dbReference>
<evidence type="ECO:0000313" key="3">
    <source>
        <dbReference type="EMBL" id="KAB2592732.1"/>
    </source>
</evidence>
<dbReference type="EMBL" id="VYUA01000006">
    <property type="protein sequence ID" value="KAB2592732.1"/>
    <property type="molecule type" value="Genomic_DNA"/>
</dbReference>
<proteinExistence type="predicted"/>
<reference evidence="3 4" key="1">
    <citation type="submission" date="2019-09" db="EMBL/GenBank/DDBJ databases">
        <authorList>
            <person name="Liu P."/>
        </authorList>
    </citation>
    <scope>NUCLEOTIDE SEQUENCE [LARGE SCALE GENOMIC DNA]</scope>
    <source>
        <strain evidence="3 4">TRM68085</strain>
    </source>
</reference>
<dbReference type="PANTHER" id="PTHR30336:SF18">
    <property type="entry name" value="MEMBRANE PROTEIN"/>
    <property type="match status" value="1"/>
</dbReference>
<feature type="transmembrane region" description="Helical" evidence="1">
    <location>
        <begin position="58"/>
        <end position="82"/>
    </location>
</feature>
<dbReference type="RefSeq" id="WP_151509867.1">
    <property type="nucleotide sequence ID" value="NZ_VYUA01000006.1"/>
</dbReference>
<dbReference type="GO" id="GO:0005886">
    <property type="term" value="C:plasma membrane"/>
    <property type="evidence" value="ECO:0007669"/>
    <property type="project" value="TreeGrafter"/>
</dbReference>
<protein>
    <submittedName>
        <fullName evidence="3">YdcF family protein</fullName>
    </submittedName>
</protein>
<dbReference type="InterPro" id="IPR003848">
    <property type="entry name" value="DUF218"/>
</dbReference>
<gene>
    <name evidence="3" type="ORF">F5983_09240</name>
</gene>
<evidence type="ECO:0000259" key="2">
    <source>
        <dbReference type="Pfam" id="PF02698"/>
    </source>
</evidence>
<comment type="caution">
    <text evidence="3">The sequence shown here is derived from an EMBL/GenBank/DDBJ whole genome shotgun (WGS) entry which is preliminary data.</text>
</comment>
<dbReference type="AlphaFoldDB" id="A0A5N5EVD8"/>
<feature type="transmembrane region" description="Helical" evidence="1">
    <location>
        <begin position="28"/>
        <end position="46"/>
    </location>
</feature>
<dbReference type="InterPro" id="IPR014729">
    <property type="entry name" value="Rossmann-like_a/b/a_fold"/>
</dbReference>
<dbReference type="GO" id="GO:0000270">
    <property type="term" value="P:peptidoglycan metabolic process"/>
    <property type="evidence" value="ECO:0007669"/>
    <property type="project" value="TreeGrafter"/>
</dbReference>
<feature type="transmembrane region" description="Helical" evidence="1">
    <location>
        <begin position="316"/>
        <end position="334"/>
    </location>
</feature>
<accession>A0A5N5EVD8</accession>
<dbReference type="PANTHER" id="PTHR30336">
    <property type="entry name" value="INNER MEMBRANE PROTEIN, PROBABLE PERMEASE"/>
    <property type="match status" value="1"/>
</dbReference>